<dbReference type="eggNOG" id="ENOG502T2DQ">
    <property type="taxonomic scope" value="Eukaryota"/>
</dbReference>
<keyword evidence="7 10" id="KW-0472">Membrane</keyword>
<comment type="similarity">
    <text evidence="10">Belongs to the insect chemoreceptor superfamily. Heteromeric odorant receptor channel (TC 1.A.69) family.</text>
</comment>
<keyword evidence="6 10" id="KW-1133">Transmembrane helix</keyword>
<evidence type="ECO:0000256" key="10">
    <source>
        <dbReference type="RuleBase" id="RU351113"/>
    </source>
</evidence>
<feature type="transmembrane region" description="Helical" evidence="10">
    <location>
        <begin position="33"/>
        <end position="51"/>
    </location>
</feature>
<feature type="transmembrane region" description="Helical" evidence="10">
    <location>
        <begin position="161"/>
        <end position="180"/>
    </location>
</feature>
<dbReference type="PANTHER" id="PTHR21137:SF35">
    <property type="entry name" value="ODORANT RECEPTOR 19A-RELATED"/>
    <property type="match status" value="1"/>
</dbReference>
<evidence type="ECO:0000256" key="9">
    <source>
        <dbReference type="ARBA" id="ARBA00023224"/>
    </source>
</evidence>
<accession>D6WBM4</accession>
<protein>
    <recommendedName>
        <fullName evidence="10">Odorant receptor</fullName>
    </recommendedName>
</protein>
<dbReference type="GO" id="GO:0007165">
    <property type="term" value="P:signal transduction"/>
    <property type="evidence" value="ECO:0007669"/>
    <property type="project" value="UniProtKB-KW"/>
</dbReference>
<evidence type="ECO:0000256" key="4">
    <source>
        <dbReference type="ARBA" id="ARBA00022692"/>
    </source>
</evidence>
<dbReference type="GO" id="GO:0005886">
    <property type="term" value="C:plasma membrane"/>
    <property type="evidence" value="ECO:0000318"/>
    <property type="project" value="GO_Central"/>
</dbReference>
<evidence type="ECO:0000256" key="7">
    <source>
        <dbReference type="ARBA" id="ARBA00023136"/>
    </source>
</evidence>
<dbReference type="PANTHER" id="PTHR21137">
    <property type="entry name" value="ODORANT RECEPTOR"/>
    <property type="match status" value="1"/>
</dbReference>
<evidence type="ECO:0000256" key="3">
    <source>
        <dbReference type="ARBA" id="ARBA00022606"/>
    </source>
</evidence>
<sequence length="374" mass="43227">MPKKFRSDDISADSLRLLWLGHMHPFFPFRRSFAFLIINLTACFLMIALAIKGITISYNNDIFFVAECLQTCNLMLHGVGKFLNLYFHRNGLQALLENRSKFWKIDDFKCENIYEDLSGITSTVKRGLRYYYCGALVVIFLFDLQPFATGLLPTGCYVPEGWFKGLTLTLWLLSISFFLIIQSTDGFFCSLSVAIVIQFKLLSHRFKNMHLLYAESERKMWKELKGLVDYHNFLTNYCKQLNAAFAPIFLLQFLVSIVSASVSIFIFMQPGAWSNRIKFVLYYLAIMVETSFYCVPAEIIVNAASEIGNAVSDLDWYKIKINKVKKCFIIILARTQKTMVFTGYGLVNMNLQTFVIYVMTVFSFYTYLNSVRKI</sequence>
<evidence type="ECO:0000256" key="6">
    <source>
        <dbReference type="ARBA" id="ARBA00022989"/>
    </source>
</evidence>
<dbReference type="GO" id="GO:0005549">
    <property type="term" value="F:odorant binding"/>
    <property type="evidence" value="ECO:0007669"/>
    <property type="project" value="InterPro"/>
</dbReference>
<dbReference type="AlphaFoldDB" id="D6WBM4"/>
<dbReference type="EMBL" id="KQ971311">
    <property type="protein sequence ID" value="EEZ99419.1"/>
    <property type="molecule type" value="Genomic_DNA"/>
</dbReference>
<comment type="subcellular location">
    <subcellularLocation>
        <location evidence="1 10">Cell membrane</location>
        <topology evidence="1 10">Multi-pass membrane protein</topology>
    </subcellularLocation>
</comment>
<evidence type="ECO:0000313" key="11">
    <source>
        <dbReference type="EMBL" id="EEZ99419.1"/>
    </source>
</evidence>
<proteinExistence type="inferred from homology"/>
<reference evidence="11 12" key="1">
    <citation type="journal article" date="2008" name="Nature">
        <title>The genome of the model beetle and pest Tribolium castaneum.</title>
        <authorList>
            <consortium name="Tribolium Genome Sequencing Consortium"/>
            <person name="Richards S."/>
            <person name="Gibbs R.A."/>
            <person name="Weinstock G.M."/>
            <person name="Brown S.J."/>
            <person name="Denell R."/>
            <person name="Beeman R.W."/>
            <person name="Gibbs R."/>
            <person name="Beeman R.W."/>
            <person name="Brown S.J."/>
            <person name="Bucher G."/>
            <person name="Friedrich M."/>
            <person name="Grimmelikhuijzen C.J."/>
            <person name="Klingler M."/>
            <person name="Lorenzen M."/>
            <person name="Richards S."/>
            <person name="Roth S."/>
            <person name="Schroder R."/>
            <person name="Tautz D."/>
            <person name="Zdobnov E.M."/>
            <person name="Muzny D."/>
            <person name="Gibbs R.A."/>
            <person name="Weinstock G.M."/>
            <person name="Attaway T."/>
            <person name="Bell S."/>
            <person name="Buhay C.J."/>
            <person name="Chandrabose M.N."/>
            <person name="Chavez D."/>
            <person name="Clerk-Blankenburg K.P."/>
            <person name="Cree A."/>
            <person name="Dao M."/>
            <person name="Davis C."/>
            <person name="Chacko J."/>
            <person name="Dinh H."/>
            <person name="Dugan-Rocha S."/>
            <person name="Fowler G."/>
            <person name="Garner T.T."/>
            <person name="Garnes J."/>
            <person name="Gnirke A."/>
            <person name="Hawes A."/>
            <person name="Hernandez J."/>
            <person name="Hines S."/>
            <person name="Holder M."/>
            <person name="Hume J."/>
            <person name="Jhangiani S.N."/>
            <person name="Joshi V."/>
            <person name="Khan Z.M."/>
            <person name="Jackson L."/>
            <person name="Kovar C."/>
            <person name="Kowis A."/>
            <person name="Lee S."/>
            <person name="Lewis L.R."/>
            <person name="Margolis J."/>
            <person name="Morgan M."/>
            <person name="Nazareth L.V."/>
            <person name="Nguyen N."/>
            <person name="Okwuonu G."/>
            <person name="Parker D."/>
            <person name="Richards S."/>
            <person name="Ruiz S.J."/>
            <person name="Santibanez J."/>
            <person name="Savard J."/>
            <person name="Scherer S.E."/>
            <person name="Schneider B."/>
            <person name="Sodergren E."/>
            <person name="Tautz D."/>
            <person name="Vattahil S."/>
            <person name="Villasana D."/>
            <person name="White C.S."/>
            <person name="Wright R."/>
            <person name="Park Y."/>
            <person name="Beeman R.W."/>
            <person name="Lord J."/>
            <person name="Oppert B."/>
            <person name="Lorenzen M."/>
            <person name="Brown S."/>
            <person name="Wang L."/>
            <person name="Savard J."/>
            <person name="Tautz D."/>
            <person name="Richards S."/>
            <person name="Weinstock G."/>
            <person name="Gibbs R.A."/>
            <person name="Liu Y."/>
            <person name="Worley K."/>
            <person name="Weinstock G."/>
            <person name="Elsik C.G."/>
            <person name="Reese J.T."/>
            <person name="Elhaik E."/>
            <person name="Landan G."/>
            <person name="Graur D."/>
            <person name="Arensburger P."/>
            <person name="Atkinson P."/>
            <person name="Beeman R.W."/>
            <person name="Beidler J."/>
            <person name="Brown S.J."/>
            <person name="Demuth J.P."/>
            <person name="Drury D.W."/>
            <person name="Du Y.Z."/>
            <person name="Fujiwara H."/>
            <person name="Lorenzen M."/>
            <person name="Maselli V."/>
            <person name="Osanai M."/>
            <person name="Park Y."/>
            <person name="Robertson H.M."/>
            <person name="Tu Z."/>
            <person name="Wang J.J."/>
            <person name="Wang S."/>
            <person name="Richards S."/>
            <person name="Song H."/>
            <person name="Zhang L."/>
            <person name="Sodergren E."/>
            <person name="Werner D."/>
            <person name="Stanke M."/>
            <person name="Morgenstern B."/>
            <person name="Solovyev V."/>
            <person name="Kosarev P."/>
            <person name="Brown G."/>
            <person name="Chen H.C."/>
            <person name="Ermolaeva O."/>
            <person name="Hlavina W."/>
            <person name="Kapustin Y."/>
            <person name="Kiryutin B."/>
            <person name="Kitts P."/>
            <person name="Maglott D."/>
            <person name="Pruitt K."/>
            <person name="Sapojnikov V."/>
            <person name="Souvorov A."/>
            <person name="Mackey A.J."/>
            <person name="Waterhouse R.M."/>
            <person name="Wyder S."/>
            <person name="Zdobnov E.M."/>
            <person name="Zdobnov E.M."/>
            <person name="Wyder S."/>
            <person name="Kriventseva E.V."/>
            <person name="Kadowaki T."/>
            <person name="Bork P."/>
            <person name="Aranda M."/>
            <person name="Bao R."/>
            <person name="Beermann A."/>
            <person name="Berns N."/>
            <person name="Bolognesi R."/>
            <person name="Bonneton F."/>
            <person name="Bopp D."/>
            <person name="Brown S.J."/>
            <person name="Bucher G."/>
            <person name="Butts T."/>
            <person name="Chaumot A."/>
            <person name="Denell R.E."/>
            <person name="Ferrier D.E."/>
            <person name="Friedrich M."/>
            <person name="Gordon C.M."/>
            <person name="Jindra M."/>
            <person name="Klingler M."/>
            <person name="Lan Q."/>
            <person name="Lattorff H.M."/>
            <person name="Laudet V."/>
            <person name="von Levetsow C."/>
            <person name="Liu Z."/>
            <person name="Lutz R."/>
            <person name="Lynch J.A."/>
            <person name="da Fonseca R.N."/>
            <person name="Posnien N."/>
            <person name="Reuter R."/>
            <person name="Roth S."/>
            <person name="Savard J."/>
            <person name="Schinko J.B."/>
            <person name="Schmitt C."/>
            <person name="Schoppmeier M."/>
            <person name="Schroder R."/>
            <person name="Shippy T.D."/>
            <person name="Simonnet F."/>
            <person name="Marques-Souza H."/>
            <person name="Tautz D."/>
            <person name="Tomoyasu Y."/>
            <person name="Trauner J."/>
            <person name="Van der Zee M."/>
            <person name="Vervoort M."/>
            <person name="Wittkopp N."/>
            <person name="Wimmer E.A."/>
            <person name="Yang X."/>
            <person name="Jones A.K."/>
            <person name="Sattelle D.B."/>
            <person name="Ebert P.R."/>
            <person name="Nelson D."/>
            <person name="Scott J.G."/>
            <person name="Beeman R.W."/>
            <person name="Muthukrishnan S."/>
            <person name="Kramer K.J."/>
            <person name="Arakane Y."/>
            <person name="Beeman R.W."/>
            <person name="Zhu Q."/>
            <person name="Hogenkamp D."/>
            <person name="Dixit R."/>
            <person name="Oppert B."/>
            <person name="Jiang H."/>
            <person name="Zou Z."/>
            <person name="Marshall J."/>
            <person name="Elpidina E."/>
            <person name="Vinokurov K."/>
            <person name="Oppert C."/>
            <person name="Zou Z."/>
            <person name="Evans J."/>
            <person name="Lu Z."/>
            <person name="Zhao P."/>
            <person name="Sumathipala N."/>
            <person name="Altincicek B."/>
            <person name="Vilcinskas A."/>
            <person name="Williams M."/>
            <person name="Hultmark D."/>
            <person name="Hetru C."/>
            <person name="Jiang H."/>
            <person name="Grimmelikhuijzen C.J."/>
            <person name="Hauser F."/>
            <person name="Cazzamali G."/>
            <person name="Williamson M."/>
            <person name="Park Y."/>
            <person name="Li B."/>
            <person name="Tanaka Y."/>
            <person name="Predel R."/>
            <person name="Neupert S."/>
            <person name="Schachtner J."/>
            <person name="Verleyen P."/>
            <person name="Raible F."/>
            <person name="Bork P."/>
            <person name="Friedrich M."/>
            <person name="Walden K.K."/>
            <person name="Robertson H.M."/>
            <person name="Angeli S."/>
            <person name="Foret S."/>
            <person name="Bucher G."/>
            <person name="Schuetz S."/>
            <person name="Maleszka R."/>
            <person name="Wimmer E.A."/>
            <person name="Beeman R.W."/>
            <person name="Lorenzen M."/>
            <person name="Tomoyasu Y."/>
            <person name="Miller S.C."/>
            <person name="Grossmann D."/>
            <person name="Bucher G."/>
        </authorList>
    </citation>
    <scope>NUCLEOTIDE SEQUENCE [LARGE SCALE GENOMIC DNA]</scope>
    <source>
        <strain evidence="11 12">Georgia GA2</strain>
    </source>
</reference>
<keyword evidence="9 10" id="KW-0807">Transducer</keyword>
<evidence type="ECO:0000313" key="12">
    <source>
        <dbReference type="Proteomes" id="UP000007266"/>
    </source>
</evidence>
<evidence type="ECO:0000256" key="8">
    <source>
        <dbReference type="ARBA" id="ARBA00023170"/>
    </source>
</evidence>
<keyword evidence="4 10" id="KW-0812">Transmembrane</keyword>
<gene>
    <name evidence="11" type="primary">Or121</name>
    <name evidence="11" type="ORF">TcasGA2_TC030334</name>
</gene>
<evidence type="ECO:0000256" key="2">
    <source>
        <dbReference type="ARBA" id="ARBA00022475"/>
    </source>
</evidence>
<dbReference type="Proteomes" id="UP000007266">
    <property type="component" value="Linkage group 2"/>
</dbReference>
<keyword evidence="12" id="KW-1185">Reference proteome</keyword>
<keyword evidence="5 10" id="KW-0552">Olfaction</keyword>
<dbReference type="GO" id="GO:0050911">
    <property type="term" value="P:detection of chemical stimulus involved in sensory perception of smell"/>
    <property type="evidence" value="ECO:0000318"/>
    <property type="project" value="GO_Central"/>
</dbReference>
<keyword evidence="8 10" id="KW-0675">Receptor</keyword>
<dbReference type="GO" id="GO:0004984">
    <property type="term" value="F:olfactory receptor activity"/>
    <property type="evidence" value="ECO:0000318"/>
    <property type="project" value="GO_Central"/>
</dbReference>
<keyword evidence="3 10" id="KW-0716">Sensory transduction</keyword>
<dbReference type="PhylomeDB" id="D6WBM4"/>
<evidence type="ECO:0000256" key="5">
    <source>
        <dbReference type="ARBA" id="ARBA00022725"/>
    </source>
</evidence>
<reference evidence="11 12" key="2">
    <citation type="journal article" date="2010" name="Nucleic Acids Res.">
        <title>BeetleBase in 2010: revisions to provide comprehensive genomic information for Tribolium castaneum.</title>
        <authorList>
            <person name="Kim H.S."/>
            <person name="Murphy T."/>
            <person name="Xia J."/>
            <person name="Caragea D."/>
            <person name="Park Y."/>
            <person name="Beeman R.W."/>
            <person name="Lorenzen M.D."/>
            <person name="Butcher S."/>
            <person name="Manak J.R."/>
            <person name="Brown S.J."/>
        </authorList>
    </citation>
    <scope>GENOME REANNOTATION</scope>
    <source>
        <strain evidence="11 12">Georgia GA2</strain>
    </source>
</reference>
<name>D6WBM4_TRICA</name>
<dbReference type="HOGENOM" id="CLU_740410_0_0_1"/>
<feature type="transmembrane region" description="Helical" evidence="10">
    <location>
        <begin position="244"/>
        <end position="268"/>
    </location>
</feature>
<dbReference type="InterPro" id="IPR004117">
    <property type="entry name" value="7tm6_olfct_rcpt"/>
</dbReference>
<feature type="transmembrane region" description="Helical" evidence="10">
    <location>
        <begin position="130"/>
        <end position="149"/>
    </location>
</feature>
<feature type="transmembrane region" description="Helical" evidence="10">
    <location>
        <begin position="349"/>
        <end position="368"/>
    </location>
</feature>
<evidence type="ECO:0000256" key="1">
    <source>
        <dbReference type="ARBA" id="ARBA00004651"/>
    </source>
</evidence>
<feature type="transmembrane region" description="Helical" evidence="10">
    <location>
        <begin position="187"/>
        <end position="206"/>
    </location>
</feature>
<dbReference type="Pfam" id="PF02949">
    <property type="entry name" value="7tm_6"/>
    <property type="match status" value="1"/>
</dbReference>
<keyword evidence="2" id="KW-1003">Cell membrane</keyword>
<organism evidence="11 12">
    <name type="scientific">Tribolium castaneum</name>
    <name type="common">Red flour beetle</name>
    <dbReference type="NCBI Taxonomy" id="7070"/>
    <lineage>
        <taxon>Eukaryota</taxon>
        <taxon>Metazoa</taxon>
        <taxon>Ecdysozoa</taxon>
        <taxon>Arthropoda</taxon>
        <taxon>Hexapoda</taxon>
        <taxon>Insecta</taxon>
        <taxon>Pterygota</taxon>
        <taxon>Neoptera</taxon>
        <taxon>Endopterygota</taxon>
        <taxon>Coleoptera</taxon>
        <taxon>Polyphaga</taxon>
        <taxon>Cucujiformia</taxon>
        <taxon>Tenebrionidae</taxon>
        <taxon>Tenebrionidae incertae sedis</taxon>
        <taxon>Tribolium</taxon>
    </lineage>
</organism>
<feature type="transmembrane region" description="Helical" evidence="10">
    <location>
        <begin position="280"/>
        <end position="301"/>
    </location>
</feature>